<evidence type="ECO:0000256" key="1">
    <source>
        <dbReference type="ARBA" id="ARBA00010617"/>
    </source>
</evidence>
<evidence type="ECO:0000256" key="4">
    <source>
        <dbReference type="ARBA" id="ARBA00023002"/>
    </source>
</evidence>
<evidence type="ECO:0000256" key="5">
    <source>
        <dbReference type="ARBA" id="ARBA00023004"/>
    </source>
</evidence>
<dbReference type="InterPro" id="IPR050196">
    <property type="entry name" value="Cytochrome_P450_Monoox"/>
</dbReference>
<dbReference type="PRINTS" id="PR00385">
    <property type="entry name" value="P450"/>
</dbReference>
<dbReference type="InterPro" id="IPR002401">
    <property type="entry name" value="Cyt_P450_E_grp-I"/>
</dbReference>
<dbReference type="PRINTS" id="PR00463">
    <property type="entry name" value="EP450I"/>
</dbReference>
<keyword evidence="2 7" id="KW-0349">Heme</keyword>
<gene>
    <name evidence="9" type="ORF">SISNIDRAFT_483755</name>
</gene>
<accession>A0A164X093</accession>
<dbReference type="PANTHER" id="PTHR24291">
    <property type="entry name" value="CYTOCHROME P450 FAMILY 4"/>
    <property type="match status" value="1"/>
</dbReference>
<dbReference type="Gene3D" id="1.10.630.10">
    <property type="entry name" value="Cytochrome P450"/>
    <property type="match status" value="1"/>
</dbReference>
<dbReference type="STRING" id="1314777.A0A164X093"/>
<dbReference type="Proteomes" id="UP000076722">
    <property type="component" value="Unassembled WGS sequence"/>
</dbReference>
<reference evidence="9 10" key="1">
    <citation type="journal article" date="2016" name="Mol. Biol. Evol.">
        <title>Comparative Genomics of Early-Diverging Mushroom-Forming Fungi Provides Insights into the Origins of Lignocellulose Decay Capabilities.</title>
        <authorList>
            <person name="Nagy L.G."/>
            <person name="Riley R."/>
            <person name="Tritt A."/>
            <person name="Adam C."/>
            <person name="Daum C."/>
            <person name="Floudas D."/>
            <person name="Sun H."/>
            <person name="Yadav J.S."/>
            <person name="Pangilinan J."/>
            <person name="Larsson K.H."/>
            <person name="Matsuura K."/>
            <person name="Barry K."/>
            <person name="Labutti K."/>
            <person name="Kuo R."/>
            <person name="Ohm R.A."/>
            <person name="Bhattacharya S.S."/>
            <person name="Shirouzu T."/>
            <person name="Yoshinaga Y."/>
            <person name="Martin F.M."/>
            <person name="Grigoriev I.V."/>
            <person name="Hibbett D.S."/>
        </authorList>
    </citation>
    <scope>NUCLEOTIDE SEQUENCE [LARGE SCALE GENOMIC DNA]</scope>
    <source>
        <strain evidence="9 10">HHB9708</strain>
    </source>
</reference>
<keyword evidence="3 7" id="KW-0479">Metal-binding</keyword>
<dbReference type="PROSITE" id="PS00086">
    <property type="entry name" value="CYTOCHROME_P450"/>
    <property type="match status" value="1"/>
</dbReference>
<feature type="binding site" description="axial binding residue" evidence="7">
    <location>
        <position position="457"/>
    </location>
    <ligand>
        <name>heme</name>
        <dbReference type="ChEBI" id="CHEBI:30413"/>
    </ligand>
    <ligandPart>
        <name>Fe</name>
        <dbReference type="ChEBI" id="CHEBI:18248"/>
    </ligandPart>
</feature>
<evidence type="ECO:0000256" key="3">
    <source>
        <dbReference type="ARBA" id="ARBA00022723"/>
    </source>
</evidence>
<dbReference type="OrthoDB" id="1470350at2759"/>
<keyword evidence="6 8" id="KW-0503">Monooxygenase</keyword>
<dbReference type="InterPro" id="IPR017972">
    <property type="entry name" value="Cyt_P450_CS"/>
</dbReference>
<name>A0A164X093_9AGAM</name>
<dbReference type="InterPro" id="IPR001128">
    <property type="entry name" value="Cyt_P450"/>
</dbReference>
<dbReference type="SUPFAM" id="SSF48264">
    <property type="entry name" value="Cytochrome P450"/>
    <property type="match status" value="1"/>
</dbReference>
<dbReference type="EMBL" id="KV419401">
    <property type="protein sequence ID" value="KZS95524.1"/>
    <property type="molecule type" value="Genomic_DNA"/>
</dbReference>
<dbReference type="PANTHER" id="PTHR24291:SF50">
    <property type="entry name" value="BIFUNCTIONAL ALBAFLAVENONE MONOOXYGENASE_TERPENE SYNTHASE"/>
    <property type="match status" value="1"/>
</dbReference>
<evidence type="ECO:0000256" key="6">
    <source>
        <dbReference type="ARBA" id="ARBA00023033"/>
    </source>
</evidence>
<keyword evidence="5 7" id="KW-0408">Iron</keyword>
<protein>
    <submittedName>
        <fullName evidence="9">Cytochrome P450</fullName>
    </submittedName>
</protein>
<keyword evidence="4 8" id="KW-0560">Oxidoreductase</keyword>
<evidence type="ECO:0000256" key="7">
    <source>
        <dbReference type="PIRSR" id="PIRSR602401-1"/>
    </source>
</evidence>
<comment type="cofactor">
    <cofactor evidence="7">
        <name>heme</name>
        <dbReference type="ChEBI" id="CHEBI:30413"/>
    </cofactor>
</comment>
<proteinExistence type="inferred from homology"/>
<dbReference type="GO" id="GO:0020037">
    <property type="term" value="F:heme binding"/>
    <property type="evidence" value="ECO:0007669"/>
    <property type="project" value="InterPro"/>
</dbReference>
<evidence type="ECO:0000313" key="10">
    <source>
        <dbReference type="Proteomes" id="UP000076722"/>
    </source>
</evidence>
<organism evidence="9 10">
    <name type="scientific">Sistotremastrum niveocremeum HHB9708</name>
    <dbReference type="NCBI Taxonomy" id="1314777"/>
    <lineage>
        <taxon>Eukaryota</taxon>
        <taxon>Fungi</taxon>
        <taxon>Dikarya</taxon>
        <taxon>Basidiomycota</taxon>
        <taxon>Agaricomycotina</taxon>
        <taxon>Agaricomycetes</taxon>
        <taxon>Sistotremastrales</taxon>
        <taxon>Sistotremastraceae</taxon>
        <taxon>Sertulicium</taxon>
        <taxon>Sertulicium niveocremeum</taxon>
    </lineage>
</organism>
<comment type="similarity">
    <text evidence="1 8">Belongs to the cytochrome P450 family.</text>
</comment>
<keyword evidence="10" id="KW-1185">Reference proteome</keyword>
<dbReference type="GO" id="GO:0005506">
    <property type="term" value="F:iron ion binding"/>
    <property type="evidence" value="ECO:0007669"/>
    <property type="project" value="InterPro"/>
</dbReference>
<dbReference type="Pfam" id="PF00067">
    <property type="entry name" value="p450"/>
    <property type="match status" value="1"/>
</dbReference>
<sequence>MTLTSLAVALFAILSTVAILKRIREVIRLKNSIKGIPVRIVLLSYRRTIANILYIPYICLGINYPWIHKFDDYERNGCTAHVIVSVTPCHATLYVADTEAIKEISTYRPKFPKRTETYRSMGLFGQNIVVSEGEEWKRQRKIAAPAFSEKNNKLVCTATVNIINELFQNIWGDKQEIIVEHGAHLTIPIALMVLSVAGFGNPMTWEADTTPPPGHKLTFAQCLHSVTNDVILNLTVPTWALGLTERLRTLRTANKELKEFILAVVEERRTKQKHDDRWDLLTNLIDASEADDNEYAKLSNSELVGNIFVYLVAGHETTAHGLCYTLGLLALHPEEQEKLHDHIKSVLGDRDPVYEDLNSLPRVLACFYESIRLFQPAIVIPRVAAQDTTFHVSSTKDDDDTTTAVTVPKGSDILAHSVGLHYNPKIWPEPEKFKPERFLGAWNRDAFFSFSSGPRACIGRKFGETEAVTVLAMLISRYKVEIKPEPQFANESFNERYNRIFKSNSMVTLTPDLVPLVFKRR</sequence>
<dbReference type="InterPro" id="IPR036396">
    <property type="entry name" value="Cyt_P450_sf"/>
</dbReference>
<evidence type="ECO:0000256" key="8">
    <source>
        <dbReference type="RuleBase" id="RU000461"/>
    </source>
</evidence>
<evidence type="ECO:0000256" key="2">
    <source>
        <dbReference type="ARBA" id="ARBA00022617"/>
    </source>
</evidence>
<dbReference type="AlphaFoldDB" id="A0A164X093"/>
<dbReference type="GO" id="GO:0016705">
    <property type="term" value="F:oxidoreductase activity, acting on paired donors, with incorporation or reduction of molecular oxygen"/>
    <property type="evidence" value="ECO:0007669"/>
    <property type="project" value="InterPro"/>
</dbReference>
<dbReference type="GO" id="GO:0004497">
    <property type="term" value="F:monooxygenase activity"/>
    <property type="evidence" value="ECO:0007669"/>
    <property type="project" value="UniProtKB-KW"/>
</dbReference>
<evidence type="ECO:0000313" key="9">
    <source>
        <dbReference type="EMBL" id="KZS95524.1"/>
    </source>
</evidence>